<proteinExistence type="predicted"/>
<protein>
    <submittedName>
        <fullName evidence="2">Alpha/beta hydrolase</fullName>
    </submittedName>
</protein>
<organism evidence="2 3">
    <name type="scientific">Rheinheimera tilapiae</name>
    <dbReference type="NCBI Taxonomy" id="875043"/>
    <lineage>
        <taxon>Bacteria</taxon>
        <taxon>Pseudomonadati</taxon>
        <taxon>Pseudomonadota</taxon>
        <taxon>Gammaproteobacteria</taxon>
        <taxon>Chromatiales</taxon>
        <taxon>Chromatiaceae</taxon>
        <taxon>Rheinheimera</taxon>
    </lineage>
</organism>
<dbReference type="SUPFAM" id="SSF53474">
    <property type="entry name" value="alpha/beta-Hydrolases"/>
    <property type="match status" value="1"/>
</dbReference>
<evidence type="ECO:0000313" key="2">
    <source>
        <dbReference type="EMBL" id="MFC0048384.1"/>
    </source>
</evidence>
<keyword evidence="2" id="KW-0378">Hydrolase</keyword>
<gene>
    <name evidence="2" type="ORF">ACFFJP_08795</name>
</gene>
<dbReference type="InterPro" id="IPR050266">
    <property type="entry name" value="AB_hydrolase_sf"/>
</dbReference>
<name>A0ABV6BDB0_9GAMM</name>
<dbReference type="GO" id="GO:0016787">
    <property type="term" value="F:hydrolase activity"/>
    <property type="evidence" value="ECO:0007669"/>
    <property type="project" value="UniProtKB-KW"/>
</dbReference>
<dbReference type="Proteomes" id="UP001589813">
    <property type="component" value="Unassembled WGS sequence"/>
</dbReference>
<evidence type="ECO:0000259" key="1">
    <source>
        <dbReference type="Pfam" id="PF12697"/>
    </source>
</evidence>
<dbReference type="Pfam" id="PF12697">
    <property type="entry name" value="Abhydrolase_6"/>
    <property type="match status" value="1"/>
</dbReference>
<evidence type="ECO:0000313" key="3">
    <source>
        <dbReference type="Proteomes" id="UP001589813"/>
    </source>
</evidence>
<dbReference type="PANTHER" id="PTHR43798:SF33">
    <property type="entry name" value="HYDROLASE, PUTATIVE (AFU_ORTHOLOGUE AFUA_2G14860)-RELATED"/>
    <property type="match status" value="1"/>
</dbReference>
<dbReference type="EMBL" id="JBHLXP010000001">
    <property type="protein sequence ID" value="MFC0048384.1"/>
    <property type="molecule type" value="Genomic_DNA"/>
</dbReference>
<accession>A0ABV6BDB0</accession>
<dbReference type="RefSeq" id="WP_377242524.1">
    <property type="nucleotide sequence ID" value="NZ_JBHLXP010000001.1"/>
</dbReference>
<dbReference type="Gene3D" id="3.40.50.1820">
    <property type="entry name" value="alpha/beta hydrolase"/>
    <property type="match status" value="1"/>
</dbReference>
<reference evidence="2 3" key="1">
    <citation type="submission" date="2024-09" db="EMBL/GenBank/DDBJ databases">
        <authorList>
            <person name="Sun Q."/>
            <person name="Mori K."/>
        </authorList>
    </citation>
    <scope>NUCLEOTIDE SEQUENCE [LARGE SCALE GENOMIC DNA]</scope>
    <source>
        <strain evidence="2 3">KCTC 23315</strain>
    </source>
</reference>
<dbReference type="InterPro" id="IPR000073">
    <property type="entry name" value="AB_hydrolase_1"/>
</dbReference>
<keyword evidence="3" id="KW-1185">Reference proteome</keyword>
<dbReference type="PANTHER" id="PTHR43798">
    <property type="entry name" value="MONOACYLGLYCEROL LIPASE"/>
    <property type="match status" value="1"/>
</dbReference>
<feature type="domain" description="AB hydrolase-1" evidence="1">
    <location>
        <begin position="31"/>
        <end position="278"/>
    </location>
</feature>
<dbReference type="InterPro" id="IPR029058">
    <property type="entry name" value="AB_hydrolase_fold"/>
</dbReference>
<comment type="caution">
    <text evidence="2">The sequence shown here is derived from an EMBL/GenBank/DDBJ whole genome shotgun (WGS) entry which is preliminary data.</text>
</comment>
<sequence length="295" mass="33409">MNLIPWQYRTPAGFTLQGMRSKPSGRPLLHMLHGNGFCSQMYAPMLQPLLQHVDLFLSDAQGHGHSEHGGPFVGWNQSAELARQALAAHLPEYGAVPVYGVGHSFGGVLTALLHSEPDSPFDAALLLDPVLFTPAMLRSMQLLEWTGLYRHNPLARRAVKRRQHFTDAGTAWQYFHQRGMFKNWHPDALKAYIDHALVDTHDGLILRCRPEREAEIFASFPRNLWSSLHQTSKPIQLVYGTGSYPFVAKSAALFQRKCQQLQVIKVDGGHCFMQEDPQHSTALVLQWLRQQQRFN</sequence>